<dbReference type="GO" id="GO:0006826">
    <property type="term" value="P:iron ion transport"/>
    <property type="evidence" value="ECO:0007669"/>
    <property type="project" value="UniProtKB-KW"/>
</dbReference>
<comment type="subcellular location">
    <subcellularLocation>
        <location evidence="1 12">Cell outer membrane</location>
        <topology evidence="1 12">Multi-pass membrane protein</topology>
    </subcellularLocation>
</comment>
<feature type="domain" description="TonB-dependent receptor plug" evidence="16">
    <location>
        <begin position="58"/>
        <end position="168"/>
    </location>
</feature>
<protein>
    <submittedName>
        <fullName evidence="17">Iron complex outermembrane receptor protein</fullName>
    </submittedName>
</protein>
<dbReference type="GO" id="GO:0009279">
    <property type="term" value="C:cell outer membrane"/>
    <property type="evidence" value="ECO:0007669"/>
    <property type="project" value="UniProtKB-SubCell"/>
</dbReference>
<feature type="domain" description="TonB-dependent receptor-like beta-barrel" evidence="15">
    <location>
        <begin position="304"/>
        <end position="709"/>
    </location>
</feature>
<keyword evidence="6" id="KW-0732">Signal</keyword>
<keyword evidence="18" id="KW-1185">Reference proteome</keyword>
<dbReference type="InterPro" id="IPR037066">
    <property type="entry name" value="Plug_dom_sf"/>
</dbReference>
<dbReference type="SUPFAM" id="SSF56935">
    <property type="entry name" value="Porins"/>
    <property type="match status" value="1"/>
</dbReference>
<evidence type="ECO:0000256" key="9">
    <source>
        <dbReference type="ARBA" id="ARBA00023077"/>
    </source>
</evidence>
<dbReference type="PANTHER" id="PTHR32552:SF81">
    <property type="entry name" value="TONB-DEPENDENT OUTER MEMBRANE RECEPTOR"/>
    <property type="match status" value="1"/>
</dbReference>
<evidence type="ECO:0000313" key="18">
    <source>
        <dbReference type="Proteomes" id="UP000295717"/>
    </source>
</evidence>
<accession>A0A4R3N5M9</accession>
<gene>
    <name evidence="17" type="ORF">EDC35_10159</name>
</gene>
<proteinExistence type="inferred from homology"/>
<feature type="short sequence motif" description="TonB box" evidence="13">
    <location>
        <begin position="45"/>
        <end position="51"/>
    </location>
</feature>
<evidence type="ECO:0000256" key="13">
    <source>
        <dbReference type="PROSITE-ProRule" id="PRU10143"/>
    </source>
</evidence>
<dbReference type="CDD" id="cd01347">
    <property type="entry name" value="ligand_gated_channel"/>
    <property type="match status" value="1"/>
</dbReference>
<keyword evidence="3 12" id="KW-1134">Transmembrane beta strand</keyword>
<keyword evidence="17" id="KW-0675">Receptor</keyword>
<comment type="similarity">
    <text evidence="12 14">Belongs to the TonB-dependent receptor family.</text>
</comment>
<dbReference type="Proteomes" id="UP000295717">
    <property type="component" value="Unassembled WGS sequence"/>
</dbReference>
<dbReference type="InterPro" id="IPR012910">
    <property type="entry name" value="Plug_dom"/>
</dbReference>
<evidence type="ECO:0000256" key="14">
    <source>
        <dbReference type="RuleBase" id="RU003357"/>
    </source>
</evidence>
<evidence type="ECO:0000256" key="1">
    <source>
        <dbReference type="ARBA" id="ARBA00004571"/>
    </source>
</evidence>
<keyword evidence="9 13" id="KW-0798">TonB box</keyword>
<evidence type="ECO:0000259" key="16">
    <source>
        <dbReference type="Pfam" id="PF07715"/>
    </source>
</evidence>
<dbReference type="PROSITE" id="PS00430">
    <property type="entry name" value="TONB_DEPENDENT_REC_1"/>
    <property type="match status" value="1"/>
</dbReference>
<dbReference type="InterPro" id="IPR000531">
    <property type="entry name" value="Beta-barrel_TonB"/>
</dbReference>
<keyword evidence="4" id="KW-0410">Iron transport</keyword>
<keyword evidence="11 12" id="KW-0998">Cell outer membrane</keyword>
<dbReference type="Gene3D" id="2.40.170.20">
    <property type="entry name" value="TonB-dependent receptor, beta-barrel domain"/>
    <property type="match status" value="1"/>
</dbReference>
<dbReference type="AlphaFoldDB" id="A0A4R3N5M9"/>
<sequence>MGKSLGHRGRLALAVAGTLCGVSVAQEAEQLDVIGEGDAPTQLETVVVTATRVGEPDFDLPVAIDVLNRQVIQDRNPGVLISEVLPRVPGTVVTNRGTFAQEEQIMIRGFGGRSQFGTRGVRLIADGIPASTPDGQGGPGLFDLGSAGNIEVMRGGFSALYGNHSGGVVQVFTEDGPQEPTLSARLMGGSDGTWIAGTRLGGQSGTVNYVLDAYHAETDGYRDWSRSTKEQANARLKVALDSGGTLSLIANAMNLPDSQDPLGLTAEQVKQNPRQAAASALEFETRRTLDNMQGGLILEQPLTDADSLRAMFYAGTRGNEQFLAVPLTNQNAITAAGGVSTFDRRFAGGSLWWSHETALADGPLTLTLGGEYDRSAEDRTGYLNQLGERDALKRDEDNSVDSWGTFIQGKWAFAPDWSLDLGLRYTRVGFDSDDHFICTIGQVTAPGAQAGTCSGSTTRITATNFNPDDSGSQTYSAWTPAIGLLYGLTPDINLYANVGQTFETPTFTELAYRPDGGSGLNLDLEPAMSWHYEIGAKILIGPDARLNLALFQIDTQDELTVATNRGGRATYQNAPASRRRGAELSLDSQLGHGFSGRVAATYLDSELTDSYLACVDIPCRTLAPTLNAAMVEAGNRIPGVPLFTVFGEVAYAYEPLGFEAAVNLYGQDEVYVNDRNTETAGEYWLVNLRAGFTQALNRFRLSEFVRVDNVLDRSYISAVSVNDANGRYYAPGPGTSVLFGITASYAF</sequence>
<keyword evidence="10 12" id="KW-0472">Membrane</keyword>
<dbReference type="OrthoDB" id="9760620at2"/>
<evidence type="ECO:0000256" key="8">
    <source>
        <dbReference type="ARBA" id="ARBA00023065"/>
    </source>
</evidence>
<evidence type="ECO:0000256" key="11">
    <source>
        <dbReference type="ARBA" id="ARBA00023237"/>
    </source>
</evidence>
<evidence type="ECO:0000256" key="12">
    <source>
        <dbReference type="PROSITE-ProRule" id="PRU01360"/>
    </source>
</evidence>
<organism evidence="17 18">
    <name type="scientific">Thiobaca trueperi</name>
    <dbReference type="NCBI Taxonomy" id="127458"/>
    <lineage>
        <taxon>Bacteria</taxon>
        <taxon>Pseudomonadati</taxon>
        <taxon>Pseudomonadota</taxon>
        <taxon>Gammaproteobacteria</taxon>
        <taxon>Chromatiales</taxon>
        <taxon>Chromatiaceae</taxon>
        <taxon>Thiobaca</taxon>
    </lineage>
</organism>
<evidence type="ECO:0000256" key="3">
    <source>
        <dbReference type="ARBA" id="ARBA00022452"/>
    </source>
</evidence>
<dbReference type="InterPro" id="IPR039426">
    <property type="entry name" value="TonB-dep_rcpt-like"/>
</dbReference>
<dbReference type="PROSITE" id="PS52016">
    <property type="entry name" value="TONB_DEPENDENT_REC_3"/>
    <property type="match status" value="1"/>
</dbReference>
<keyword evidence="5 12" id="KW-0812">Transmembrane</keyword>
<dbReference type="EMBL" id="SMAO01000001">
    <property type="protein sequence ID" value="TCT23747.1"/>
    <property type="molecule type" value="Genomic_DNA"/>
</dbReference>
<evidence type="ECO:0000256" key="2">
    <source>
        <dbReference type="ARBA" id="ARBA00022448"/>
    </source>
</evidence>
<dbReference type="RefSeq" id="WP_132974854.1">
    <property type="nucleotide sequence ID" value="NZ_SMAO01000001.1"/>
</dbReference>
<keyword evidence="2 12" id="KW-0813">Transport</keyword>
<keyword evidence="7" id="KW-0408">Iron</keyword>
<comment type="caution">
    <text evidence="17">The sequence shown here is derived from an EMBL/GenBank/DDBJ whole genome shotgun (WGS) entry which is preliminary data.</text>
</comment>
<dbReference type="PANTHER" id="PTHR32552">
    <property type="entry name" value="FERRICHROME IRON RECEPTOR-RELATED"/>
    <property type="match status" value="1"/>
</dbReference>
<dbReference type="Pfam" id="PF07715">
    <property type="entry name" value="Plug"/>
    <property type="match status" value="1"/>
</dbReference>
<evidence type="ECO:0000256" key="4">
    <source>
        <dbReference type="ARBA" id="ARBA00022496"/>
    </source>
</evidence>
<evidence type="ECO:0000313" key="17">
    <source>
        <dbReference type="EMBL" id="TCT23747.1"/>
    </source>
</evidence>
<reference evidence="17 18" key="1">
    <citation type="submission" date="2019-03" db="EMBL/GenBank/DDBJ databases">
        <title>Genomic Encyclopedia of Type Strains, Phase IV (KMG-IV): sequencing the most valuable type-strain genomes for metagenomic binning, comparative biology and taxonomic classification.</title>
        <authorList>
            <person name="Goeker M."/>
        </authorList>
    </citation>
    <scope>NUCLEOTIDE SEQUENCE [LARGE SCALE GENOMIC DNA]</scope>
    <source>
        <strain evidence="17 18">DSM 13587</strain>
    </source>
</reference>
<evidence type="ECO:0000259" key="15">
    <source>
        <dbReference type="Pfam" id="PF00593"/>
    </source>
</evidence>
<keyword evidence="8" id="KW-0406">Ion transport</keyword>
<dbReference type="Pfam" id="PF00593">
    <property type="entry name" value="TonB_dep_Rec_b-barrel"/>
    <property type="match status" value="1"/>
</dbReference>
<dbReference type="Gene3D" id="2.170.130.10">
    <property type="entry name" value="TonB-dependent receptor, plug domain"/>
    <property type="match status" value="1"/>
</dbReference>
<evidence type="ECO:0000256" key="6">
    <source>
        <dbReference type="ARBA" id="ARBA00022729"/>
    </source>
</evidence>
<dbReference type="InterPro" id="IPR010916">
    <property type="entry name" value="TonB_box_CS"/>
</dbReference>
<dbReference type="InterPro" id="IPR036942">
    <property type="entry name" value="Beta-barrel_TonB_sf"/>
</dbReference>
<evidence type="ECO:0000256" key="10">
    <source>
        <dbReference type="ARBA" id="ARBA00023136"/>
    </source>
</evidence>
<name>A0A4R3N5M9_9GAMM</name>
<evidence type="ECO:0000256" key="5">
    <source>
        <dbReference type="ARBA" id="ARBA00022692"/>
    </source>
</evidence>
<evidence type="ECO:0000256" key="7">
    <source>
        <dbReference type="ARBA" id="ARBA00023004"/>
    </source>
</evidence>